<evidence type="ECO:0000256" key="1">
    <source>
        <dbReference type="SAM" id="MobiDB-lite"/>
    </source>
</evidence>
<gene>
    <name evidence="2" type="ORF">Cgig2_014874</name>
</gene>
<organism evidence="2 3">
    <name type="scientific">Carnegiea gigantea</name>
    <dbReference type="NCBI Taxonomy" id="171969"/>
    <lineage>
        <taxon>Eukaryota</taxon>
        <taxon>Viridiplantae</taxon>
        <taxon>Streptophyta</taxon>
        <taxon>Embryophyta</taxon>
        <taxon>Tracheophyta</taxon>
        <taxon>Spermatophyta</taxon>
        <taxon>Magnoliopsida</taxon>
        <taxon>eudicotyledons</taxon>
        <taxon>Gunneridae</taxon>
        <taxon>Pentapetalae</taxon>
        <taxon>Caryophyllales</taxon>
        <taxon>Cactineae</taxon>
        <taxon>Cactaceae</taxon>
        <taxon>Cactoideae</taxon>
        <taxon>Echinocereeae</taxon>
        <taxon>Carnegiea</taxon>
    </lineage>
</organism>
<dbReference type="Proteomes" id="UP001153076">
    <property type="component" value="Unassembled WGS sequence"/>
</dbReference>
<dbReference type="AlphaFoldDB" id="A0A9Q1L2C2"/>
<evidence type="ECO:0000313" key="3">
    <source>
        <dbReference type="Proteomes" id="UP001153076"/>
    </source>
</evidence>
<dbReference type="EMBL" id="JAKOGI010000002">
    <property type="protein sequence ID" value="KAJ8453111.1"/>
    <property type="molecule type" value="Genomic_DNA"/>
</dbReference>
<proteinExistence type="predicted"/>
<sequence length="153" mass="17574">MASSAFPLSFVYPFRLCANSHSSMTFKLPFVYGFLNSAFNLKSRRQRHIIPINLYHLNSDSMKKLFPNNSITSQFKRKRKRAEAEASEQQEFQFTDAEEISDSEDPIDREDDKHDTQQTPSNKPKVRESNMKSLLQEVIVTGDYKCNNAGGSK</sequence>
<evidence type="ECO:0000313" key="2">
    <source>
        <dbReference type="EMBL" id="KAJ8453111.1"/>
    </source>
</evidence>
<name>A0A9Q1L2C2_9CARY</name>
<feature type="compositionally biased region" description="Acidic residues" evidence="1">
    <location>
        <begin position="96"/>
        <end position="109"/>
    </location>
</feature>
<comment type="caution">
    <text evidence="2">The sequence shown here is derived from an EMBL/GenBank/DDBJ whole genome shotgun (WGS) entry which is preliminary data.</text>
</comment>
<keyword evidence="3" id="KW-1185">Reference proteome</keyword>
<accession>A0A9Q1L2C2</accession>
<feature type="region of interest" description="Disordered" evidence="1">
    <location>
        <begin position="77"/>
        <end position="133"/>
    </location>
</feature>
<protein>
    <submittedName>
        <fullName evidence="2">Uncharacterized protein</fullName>
    </submittedName>
</protein>
<reference evidence="2" key="1">
    <citation type="submission" date="2022-04" db="EMBL/GenBank/DDBJ databases">
        <title>Carnegiea gigantea Genome sequencing and assembly v2.</title>
        <authorList>
            <person name="Copetti D."/>
            <person name="Sanderson M.J."/>
            <person name="Burquez A."/>
            <person name="Wojciechowski M.F."/>
        </authorList>
    </citation>
    <scope>NUCLEOTIDE SEQUENCE</scope>
    <source>
        <strain evidence="2">SGP5-SGP5p</strain>
        <tissue evidence="2">Aerial part</tissue>
    </source>
</reference>